<dbReference type="EMBL" id="AP022843">
    <property type="protein sequence ID" value="BCB09404.1"/>
    <property type="molecule type" value="Genomic_DNA"/>
</dbReference>
<dbReference type="PANTHER" id="PTHR12192:SF2">
    <property type="entry name" value="GLUTATHIONE-SPECIFIC GAMMA-GLUTAMYLCYCLOTRANSFERASE 2"/>
    <property type="match status" value="1"/>
</dbReference>
<organism evidence="3 4">
    <name type="scientific">Halomonas hydrothermalis</name>
    <dbReference type="NCBI Taxonomy" id="115561"/>
    <lineage>
        <taxon>Bacteria</taxon>
        <taxon>Pseudomonadati</taxon>
        <taxon>Pseudomonadota</taxon>
        <taxon>Gammaproteobacteria</taxon>
        <taxon>Oceanospirillales</taxon>
        <taxon>Halomonadaceae</taxon>
        <taxon>Halomonas</taxon>
    </lineage>
</organism>
<dbReference type="InterPro" id="IPR006840">
    <property type="entry name" value="ChaC"/>
</dbReference>
<reference evidence="3 4" key="1">
    <citation type="submission" date="2020-03" db="EMBL/GenBank/DDBJ databases">
        <title>Complete Genome Sequence of Halomonas hydrothermalis Strain Slthf2, Halophilic Bacterium Isolated from Deep-Sea Hydrothermal-Vent Environments.</title>
        <authorList>
            <person name="Takeyama N."/>
            <person name="Huang M."/>
            <person name="Sato K."/>
            <person name="Galipon J."/>
            <person name="Arakawa K."/>
        </authorList>
    </citation>
    <scope>NUCLEOTIDE SEQUENCE [LARGE SCALE GENOMIC DNA]</scope>
    <source>
        <strain evidence="3 4">Slthf2</strain>
    </source>
</reference>
<sequence length="113" mass="12940">MRYWLRYYEKSRLDVREKNGYLREKVPLTFLAQRGNVQTAKPTTEGLIYLATEDNPAFLGEASLHDIAHQIAYSHGPSGSNKAYLLNLAQALRELGTVDAHVFAIEEQLQRYQ</sequence>
<evidence type="ECO:0000313" key="4">
    <source>
        <dbReference type="Proteomes" id="UP000502259"/>
    </source>
</evidence>
<dbReference type="AlphaFoldDB" id="A0A6F8U8B1"/>
<dbReference type="Proteomes" id="UP000502259">
    <property type="component" value="Chromosome"/>
</dbReference>
<gene>
    <name evidence="3" type="ORF">HHSLTHF2_32940</name>
</gene>
<keyword evidence="2" id="KW-0456">Lyase</keyword>
<dbReference type="GO" id="GO:0061928">
    <property type="term" value="F:glutathione specific gamma-glutamylcyclotransferase activity"/>
    <property type="evidence" value="ECO:0007669"/>
    <property type="project" value="UniProtKB-EC"/>
</dbReference>
<dbReference type="Pfam" id="PF04752">
    <property type="entry name" value="ChaC"/>
    <property type="match status" value="1"/>
</dbReference>
<dbReference type="GO" id="GO:0006751">
    <property type="term" value="P:glutathione catabolic process"/>
    <property type="evidence" value="ECO:0007669"/>
    <property type="project" value="InterPro"/>
</dbReference>
<dbReference type="GO" id="GO:0005737">
    <property type="term" value="C:cytoplasm"/>
    <property type="evidence" value="ECO:0007669"/>
    <property type="project" value="TreeGrafter"/>
</dbReference>
<accession>A0A6F8U8B1</accession>
<protein>
    <recommendedName>
        <fullName evidence="1">glutathione-specific gamma-glutamylcyclotransferase</fullName>
        <ecNumber evidence="1">4.3.2.7</ecNumber>
    </recommendedName>
</protein>
<dbReference type="EC" id="4.3.2.7" evidence="1"/>
<keyword evidence="4" id="KW-1185">Reference proteome</keyword>
<dbReference type="PANTHER" id="PTHR12192">
    <property type="entry name" value="CATION TRANSPORT PROTEIN CHAC-RELATED"/>
    <property type="match status" value="1"/>
</dbReference>
<evidence type="ECO:0000256" key="1">
    <source>
        <dbReference type="ARBA" id="ARBA00012344"/>
    </source>
</evidence>
<proteinExistence type="predicted"/>
<evidence type="ECO:0000313" key="3">
    <source>
        <dbReference type="EMBL" id="BCB09404.1"/>
    </source>
</evidence>
<evidence type="ECO:0000256" key="2">
    <source>
        <dbReference type="ARBA" id="ARBA00023239"/>
    </source>
</evidence>
<name>A0A6F8U8B1_9GAMM</name>